<dbReference type="AlphaFoldDB" id="A0A9X3MY16"/>
<dbReference type="Pfam" id="PF01106">
    <property type="entry name" value="NifU"/>
    <property type="match status" value="1"/>
</dbReference>
<evidence type="ECO:0000313" key="4">
    <source>
        <dbReference type="Proteomes" id="UP001149140"/>
    </source>
</evidence>
<dbReference type="EMBL" id="JAPDOD010000039">
    <property type="protein sequence ID" value="MDA0164890.1"/>
    <property type="molecule type" value="Genomic_DNA"/>
</dbReference>
<dbReference type="Proteomes" id="UP001149140">
    <property type="component" value="Unassembled WGS sequence"/>
</dbReference>
<protein>
    <submittedName>
        <fullName evidence="3">NifU family protein</fullName>
    </submittedName>
</protein>
<dbReference type="PANTHER" id="PTHR11178">
    <property type="entry name" value="IRON-SULFUR CLUSTER SCAFFOLD PROTEIN NFU-RELATED"/>
    <property type="match status" value="1"/>
</dbReference>
<dbReference type="GO" id="GO:0016226">
    <property type="term" value="P:iron-sulfur cluster assembly"/>
    <property type="evidence" value="ECO:0007669"/>
    <property type="project" value="InterPro"/>
</dbReference>
<comment type="caution">
    <text evidence="3">The sequence shown here is derived from an EMBL/GenBank/DDBJ whole genome shotgun (WGS) entry which is preliminary data.</text>
</comment>
<accession>A0A9X3MY16</accession>
<proteinExistence type="predicted"/>
<dbReference type="GO" id="GO:0051536">
    <property type="term" value="F:iron-sulfur cluster binding"/>
    <property type="evidence" value="ECO:0007669"/>
    <property type="project" value="InterPro"/>
</dbReference>
<dbReference type="Gene3D" id="3.30.300.130">
    <property type="entry name" value="Fe-S cluster assembly (FSCA)"/>
    <property type="match status" value="1"/>
</dbReference>
<feature type="domain" description="NIF system FeS cluster assembly NifU C-terminal" evidence="2">
    <location>
        <begin position="75"/>
        <end position="137"/>
    </location>
</feature>
<reference evidence="3" key="1">
    <citation type="submission" date="2022-10" db="EMBL/GenBank/DDBJ databases">
        <title>The WGS of Solirubrobacter ginsenosidimutans DSM 21036.</title>
        <authorList>
            <person name="Jiang Z."/>
        </authorList>
    </citation>
    <scope>NUCLEOTIDE SEQUENCE</scope>
    <source>
        <strain evidence="3">DSM 21036</strain>
    </source>
</reference>
<gene>
    <name evidence="3" type="ORF">OM076_31765</name>
</gene>
<comment type="function">
    <text evidence="1">May be involved in the formation or repair of [Fe-S] clusters present in iron-sulfur proteins.</text>
</comment>
<keyword evidence="4" id="KW-1185">Reference proteome</keyword>
<organism evidence="3 4">
    <name type="scientific">Solirubrobacter ginsenosidimutans</name>
    <dbReference type="NCBI Taxonomy" id="490573"/>
    <lineage>
        <taxon>Bacteria</taxon>
        <taxon>Bacillati</taxon>
        <taxon>Actinomycetota</taxon>
        <taxon>Thermoleophilia</taxon>
        <taxon>Solirubrobacterales</taxon>
        <taxon>Solirubrobacteraceae</taxon>
        <taxon>Solirubrobacter</taxon>
    </lineage>
</organism>
<dbReference type="SUPFAM" id="SSF117916">
    <property type="entry name" value="Fe-S cluster assembly (FSCA) domain-like"/>
    <property type="match status" value="1"/>
</dbReference>
<evidence type="ECO:0000313" key="3">
    <source>
        <dbReference type="EMBL" id="MDA0164890.1"/>
    </source>
</evidence>
<evidence type="ECO:0000259" key="2">
    <source>
        <dbReference type="Pfam" id="PF01106"/>
    </source>
</evidence>
<dbReference type="InterPro" id="IPR001075">
    <property type="entry name" value="NIF_FeS_clus_asmbl_NifU_C"/>
</dbReference>
<name>A0A9X3MY16_9ACTN</name>
<dbReference type="InterPro" id="IPR034904">
    <property type="entry name" value="FSCA_dom_sf"/>
</dbReference>
<evidence type="ECO:0000256" key="1">
    <source>
        <dbReference type="ARBA" id="ARBA00049958"/>
    </source>
</evidence>
<dbReference type="RefSeq" id="WP_270044143.1">
    <property type="nucleotide sequence ID" value="NZ_JAPDOD010000039.1"/>
</dbReference>
<dbReference type="GO" id="GO:0005506">
    <property type="term" value="F:iron ion binding"/>
    <property type="evidence" value="ECO:0007669"/>
    <property type="project" value="InterPro"/>
</dbReference>
<sequence>MLEEVEALLDQVETFPPREREVATELVQALLDMYGEGLSRIVAADSVPVEDELVAHLLLLHGLHPVPVRERVLGALDEVRPYLVAHGGGVELLDVSDGVVRLRLEGACNGCPSSALTLTTAVEDAIARAAPDVERVEAEGATAPSGLLQIEIACPVPQAG</sequence>